<feature type="domain" description="RNase H type-1" evidence="3">
    <location>
        <begin position="3"/>
        <end position="128"/>
    </location>
</feature>
<name>Q0W215_METAR</name>
<dbReference type="PANTHER" id="PTHR46387">
    <property type="entry name" value="POLYNUCLEOTIDYL TRANSFERASE, RIBONUCLEASE H-LIKE SUPERFAMILY PROTEIN"/>
    <property type="match status" value="1"/>
</dbReference>
<sequence length="175" mass="19578">MSESGRKIIFVDGSGSGHSAAHFSDDEVYFTHQKGATNNEAEYNGVILALEHLPAGAKATIQSDSQLVVNQLNGKYRINYPHLNLKRQAILALIEKKRLDVRIEWIPREKNKADADIRNRHGASESPKKGPAKATSSINRRQKAESAAEYIKFLEAEVARLTEENKMLMKQIPKL</sequence>
<dbReference type="CDD" id="cd09279">
    <property type="entry name" value="RNase_HI_like"/>
    <property type="match status" value="1"/>
</dbReference>
<dbReference type="eggNOG" id="arCOG02942">
    <property type="taxonomic scope" value="Archaea"/>
</dbReference>
<gene>
    <name evidence="4" type="ORF">RCIX2511</name>
</gene>
<evidence type="ECO:0000256" key="1">
    <source>
        <dbReference type="SAM" id="Coils"/>
    </source>
</evidence>
<evidence type="ECO:0000259" key="3">
    <source>
        <dbReference type="PROSITE" id="PS50879"/>
    </source>
</evidence>
<dbReference type="EMBL" id="AM114193">
    <property type="protein sequence ID" value="CAJ37578.1"/>
    <property type="molecule type" value="Genomic_DNA"/>
</dbReference>
<dbReference type="PANTHER" id="PTHR46387:SF2">
    <property type="entry name" value="RIBONUCLEASE HI"/>
    <property type="match status" value="1"/>
</dbReference>
<dbReference type="PROSITE" id="PS50879">
    <property type="entry name" value="RNASE_H_1"/>
    <property type="match status" value="1"/>
</dbReference>
<dbReference type="Proteomes" id="UP000000663">
    <property type="component" value="Chromosome"/>
</dbReference>
<feature type="compositionally biased region" description="Basic and acidic residues" evidence="2">
    <location>
        <begin position="115"/>
        <end position="128"/>
    </location>
</feature>
<accession>Q0W215</accession>
<dbReference type="KEGG" id="rci:RCIX2511"/>
<evidence type="ECO:0000313" key="5">
    <source>
        <dbReference type="Proteomes" id="UP000000663"/>
    </source>
</evidence>
<feature type="coiled-coil region" evidence="1">
    <location>
        <begin position="144"/>
        <end position="171"/>
    </location>
</feature>
<reference evidence="4 5" key="1">
    <citation type="journal article" date="2006" name="Science">
        <title>Genome of rice cluster I archaea -- the key methane producers in the rice rhizosphere.</title>
        <authorList>
            <person name="Erkel C."/>
            <person name="Kube M."/>
            <person name="Reinhardt R."/>
            <person name="Liesack W."/>
        </authorList>
    </citation>
    <scope>NUCLEOTIDE SEQUENCE [LARGE SCALE GENOMIC DNA]</scope>
    <source>
        <strain evidence="5">DSM 22066 / NBRC 105507 / MRE50</strain>
    </source>
</reference>
<dbReference type="GeneID" id="25397267"/>
<evidence type="ECO:0000256" key="2">
    <source>
        <dbReference type="SAM" id="MobiDB-lite"/>
    </source>
</evidence>
<keyword evidence="5" id="KW-1185">Reference proteome</keyword>
<dbReference type="GO" id="GO:0003676">
    <property type="term" value="F:nucleic acid binding"/>
    <property type="evidence" value="ECO:0007669"/>
    <property type="project" value="InterPro"/>
</dbReference>
<dbReference type="InterPro" id="IPR002156">
    <property type="entry name" value="RNaseH_domain"/>
</dbReference>
<dbReference type="STRING" id="351160.RCIX2511"/>
<dbReference type="InterPro" id="IPR036397">
    <property type="entry name" value="RNaseH_sf"/>
</dbReference>
<dbReference type="Gene3D" id="3.30.420.10">
    <property type="entry name" value="Ribonuclease H-like superfamily/Ribonuclease H"/>
    <property type="match status" value="1"/>
</dbReference>
<dbReference type="OrthoDB" id="52651at2157"/>
<dbReference type="RefSeq" id="WP_012035007.1">
    <property type="nucleotide sequence ID" value="NC_009464.1"/>
</dbReference>
<evidence type="ECO:0000313" key="4">
    <source>
        <dbReference type="EMBL" id="CAJ37578.1"/>
    </source>
</evidence>
<dbReference type="GO" id="GO:0004523">
    <property type="term" value="F:RNA-DNA hybrid ribonuclease activity"/>
    <property type="evidence" value="ECO:0007669"/>
    <property type="project" value="InterPro"/>
</dbReference>
<dbReference type="SUPFAM" id="SSF53098">
    <property type="entry name" value="Ribonuclease H-like"/>
    <property type="match status" value="1"/>
</dbReference>
<organism evidence="4 5">
    <name type="scientific">Methanocella arvoryzae (strain DSM 22066 / NBRC 105507 / MRE50)</name>
    <dbReference type="NCBI Taxonomy" id="351160"/>
    <lineage>
        <taxon>Archaea</taxon>
        <taxon>Methanobacteriati</taxon>
        <taxon>Methanobacteriota</taxon>
        <taxon>Stenosarchaea group</taxon>
        <taxon>Methanomicrobia</taxon>
        <taxon>Methanocellales</taxon>
        <taxon>Methanocellaceae</taxon>
        <taxon>Methanocella</taxon>
    </lineage>
</organism>
<proteinExistence type="predicted"/>
<dbReference type="InterPro" id="IPR012337">
    <property type="entry name" value="RNaseH-like_sf"/>
</dbReference>
<dbReference type="AlphaFoldDB" id="Q0W215"/>
<dbReference type="Pfam" id="PF13456">
    <property type="entry name" value="RVT_3"/>
    <property type="match status" value="1"/>
</dbReference>
<keyword evidence="1" id="KW-0175">Coiled coil</keyword>
<protein>
    <recommendedName>
        <fullName evidence="3">RNase H type-1 domain-containing protein</fullName>
    </recommendedName>
</protein>
<feature type="region of interest" description="Disordered" evidence="2">
    <location>
        <begin position="115"/>
        <end position="141"/>
    </location>
</feature>